<feature type="compositionally biased region" description="Polar residues" evidence="5">
    <location>
        <begin position="316"/>
        <end position="328"/>
    </location>
</feature>
<dbReference type="AlphaFoldDB" id="A0A1B9IEA0"/>
<evidence type="ECO:0008006" key="8">
    <source>
        <dbReference type="Google" id="ProtNLM"/>
    </source>
</evidence>
<feature type="transmembrane region" description="Helical" evidence="6">
    <location>
        <begin position="174"/>
        <end position="199"/>
    </location>
</feature>
<feature type="transmembrane region" description="Helical" evidence="6">
    <location>
        <begin position="27"/>
        <end position="49"/>
    </location>
</feature>
<feature type="transmembrane region" description="Helical" evidence="6">
    <location>
        <begin position="86"/>
        <end position="110"/>
    </location>
</feature>
<feature type="transmembrane region" description="Helical" evidence="6">
    <location>
        <begin position="56"/>
        <end position="74"/>
    </location>
</feature>
<sequence length="338" mass="37530">MPYNGPINNPPAIGEAPFLEYGYVPSLAMGIIGCMTFLLVCGLQLWWFVKKRGTRSVHGLLFFACIIEALGYGARLYTHEHQFSGMSFLLGIFLIQIATILISASIYKSIQRGLKYMPNGDKLSPMRVRSMLTVFIILDVVWVLMQIAGQYFWASAQAAEIVNATPMFAIGTSTVIFLSGNVLQAITIIIITVFCYVILKRSTKVLAMTSPETIVPHIKPLMAQIMISLGLFFIRLLIRIAEGAQGNFHKYSQIQLVNLLIFNKTGAYENAATHEIYFGIFEYLPIFAIVLLWAIRPLHKFIFPLGHPKYHTQETAQDATTSSVSGSGLNAVEHGAKA</sequence>
<feature type="region of interest" description="Disordered" evidence="5">
    <location>
        <begin position="316"/>
        <end position="338"/>
    </location>
</feature>
<protein>
    <recommendedName>
        <fullName evidence="8">RTA1 domain-containing protein</fullName>
    </recommendedName>
</protein>
<comment type="subcellular location">
    <subcellularLocation>
        <location evidence="1">Membrane</location>
        <topology evidence="1">Multi-pass membrane protein</topology>
    </subcellularLocation>
</comment>
<dbReference type="GO" id="GO:0016020">
    <property type="term" value="C:membrane"/>
    <property type="evidence" value="ECO:0007669"/>
    <property type="project" value="UniProtKB-SubCell"/>
</dbReference>
<proteinExistence type="predicted"/>
<reference evidence="7" key="2">
    <citation type="submission" date="2016-07" db="EMBL/GenBank/DDBJ databases">
        <title>Evolution of pathogenesis and genome organization in the Tremellales.</title>
        <authorList>
            <person name="Cuomo C."/>
            <person name="Litvintseva A."/>
            <person name="Heitman J."/>
            <person name="Chen Y."/>
            <person name="Sun S."/>
            <person name="Springer D."/>
            <person name="Dromer F."/>
            <person name="Young S."/>
            <person name="Zeng Q."/>
            <person name="Chapman S."/>
            <person name="Gujja S."/>
            <person name="Saif S."/>
            <person name="Birren B."/>
        </authorList>
    </citation>
    <scope>NUCLEOTIDE SEQUENCE</scope>
    <source>
        <strain evidence="7">CBS 10737</strain>
    </source>
</reference>
<dbReference type="InterPro" id="IPR007568">
    <property type="entry name" value="RTA1"/>
</dbReference>
<accession>A0A1B9IEA0</accession>
<evidence type="ECO:0000256" key="3">
    <source>
        <dbReference type="ARBA" id="ARBA00022989"/>
    </source>
</evidence>
<dbReference type="OrthoDB" id="3358017at2759"/>
<dbReference type="PANTHER" id="PTHR31465:SF1">
    <property type="entry name" value="PROTEIN RTA1-RELATED"/>
    <property type="match status" value="1"/>
</dbReference>
<evidence type="ECO:0000313" key="7">
    <source>
        <dbReference type="EMBL" id="OCF53905.1"/>
    </source>
</evidence>
<name>A0A1B9IEA0_9TREE</name>
<evidence type="ECO:0000256" key="5">
    <source>
        <dbReference type="SAM" id="MobiDB-lite"/>
    </source>
</evidence>
<evidence type="ECO:0000256" key="1">
    <source>
        <dbReference type="ARBA" id="ARBA00004141"/>
    </source>
</evidence>
<feature type="transmembrane region" description="Helical" evidence="6">
    <location>
        <begin position="276"/>
        <end position="295"/>
    </location>
</feature>
<keyword evidence="4 6" id="KW-0472">Membrane</keyword>
<reference evidence="7" key="1">
    <citation type="submission" date="2013-07" db="EMBL/GenBank/DDBJ databases">
        <title>The Genome Sequence of Cryptococcus pinus CBS10737.</title>
        <authorList>
            <consortium name="The Broad Institute Genome Sequencing Platform"/>
            <person name="Cuomo C."/>
            <person name="Litvintseva A."/>
            <person name="Chen Y."/>
            <person name="Heitman J."/>
            <person name="Sun S."/>
            <person name="Springer D."/>
            <person name="Dromer F."/>
            <person name="Young S.K."/>
            <person name="Zeng Q."/>
            <person name="Gargeya S."/>
            <person name="Fitzgerald M."/>
            <person name="Abouelleil A."/>
            <person name="Alvarado L."/>
            <person name="Berlin A.M."/>
            <person name="Chapman S.B."/>
            <person name="Dewar J."/>
            <person name="Goldberg J."/>
            <person name="Griggs A."/>
            <person name="Gujja S."/>
            <person name="Hansen M."/>
            <person name="Howarth C."/>
            <person name="Imamovic A."/>
            <person name="Larimer J."/>
            <person name="McCowan C."/>
            <person name="Murphy C."/>
            <person name="Pearson M."/>
            <person name="Priest M."/>
            <person name="Roberts A."/>
            <person name="Saif S."/>
            <person name="Shea T."/>
            <person name="Sykes S."/>
            <person name="Wortman J."/>
            <person name="Nusbaum C."/>
            <person name="Birren B."/>
        </authorList>
    </citation>
    <scope>NUCLEOTIDE SEQUENCE [LARGE SCALE GENOMIC DNA]</scope>
    <source>
        <strain evidence="7">CBS 10737</strain>
    </source>
</reference>
<dbReference type="PANTHER" id="PTHR31465">
    <property type="entry name" value="PROTEIN RTA1-RELATED"/>
    <property type="match status" value="1"/>
</dbReference>
<dbReference type="STRING" id="1296096.A0A1B9IEA0"/>
<gene>
    <name evidence="7" type="ORF">I206_01212</name>
</gene>
<organism evidence="7">
    <name type="scientific">Kwoniella pini CBS 10737</name>
    <dbReference type="NCBI Taxonomy" id="1296096"/>
    <lineage>
        <taxon>Eukaryota</taxon>
        <taxon>Fungi</taxon>
        <taxon>Dikarya</taxon>
        <taxon>Basidiomycota</taxon>
        <taxon>Agaricomycotina</taxon>
        <taxon>Tremellomycetes</taxon>
        <taxon>Tremellales</taxon>
        <taxon>Cryptococcaceae</taxon>
        <taxon>Kwoniella</taxon>
    </lineage>
</organism>
<keyword evidence="2 6" id="KW-0812">Transmembrane</keyword>
<keyword evidence="3 6" id="KW-1133">Transmembrane helix</keyword>
<evidence type="ECO:0000256" key="4">
    <source>
        <dbReference type="ARBA" id="ARBA00023136"/>
    </source>
</evidence>
<evidence type="ECO:0000256" key="6">
    <source>
        <dbReference type="SAM" id="Phobius"/>
    </source>
</evidence>
<feature type="transmembrane region" description="Helical" evidence="6">
    <location>
        <begin position="131"/>
        <end position="154"/>
    </location>
</feature>
<dbReference type="EMBL" id="KI894007">
    <property type="protein sequence ID" value="OCF53905.1"/>
    <property type="molecule type" value="Genomic_DNA"/>
</dbReference>
<dbReference type="Pfam" id="PF04479">
    <property type="entry name" value="RTA1"/>
    <property type="match status" value="1"/>
</dbReference>
<evidence type="ECO:0000256" key="2">
    <source>
        <dbReference type="ARBA" id="ARBA00022692"/>
    </source>
</evidence>